<dbReference type="InterPro" id="IPR023214">
    <property type="entry name" value="HAD_sf"/>
</dbReference>
<dbReference type="InterPro" id="IPR006439">
    <property type="entry name" value="HAD-SF_hydro_IA"/>
</dbReference>
<evidence type="ECO:0000313" key="1">
    <source>
        <dbReference type="EMBL" id="QIO04562.1"/>
    </source>
</evidence>
<keyword evidence="1" id="KW-0378">Hydrolase</keyword>
<dbReference type="GO" id="GO:0016787">
    <property type="term" value="F:hydrolase activity"/>
    <property type="evidence" value="ECO:0007669"/>
    <property type="project" value="UniProtKB-KW"/>
</dbReference>
<dbReference type="Gene3D" id="1.10.150.400">
    <property type="match status" value="1"/>
</dbReference>
<keyword evidence="2" id="KW-1185">Reference proteome</keyword>
<dbReference type="NCBIfam" id="TIGR01549">
    <property type="entry name" value="HAD-SF-IA-v1"/>
    <property type="match status" value="1"/>
</dbReference>
<dbReference type="KEGG" id="asha:G8E00_00600"/>
<dbReference type="Proteomes" id="UP000502297">
    <property type="component" value="Chromosome"/>
</dbReference>
<evidence type="ECO:0000313" key="2">
    <source>
        <dbReference type="Proteomes" id="UP000502297"/>
    </source>
</evidence>
<sequence length="1093" mass="127522">MKIFICSDFLMTKEKEQFSNLKWVYDLFRRPIEQSTGIEPQKMISSLVNTKYFSRKKFFKLSDIDLNIEHTQFYYNDELINDASLSYLKEFIPQDNLIVGYELSLQTRNLLTRANINYIDIWLHPIRFLDDILFGFSSNNTKIFEKLKKFNFDEKIYELYADKIKIQSYKGFKRSNFEISPNSALFVGQTLEDKAICRDGKMLTVLDFKEKFEAATAYYNKVYYSRHPYVKSGDEEVLKYVKKFKNVEVVDWPVYAMLSSEKLKYVFSVSSSVVHEAKPFGKKTEFLYRPIFNLKNDYAIDNYISIYQEFVSPHFWATILTPLLPTKKVQRVVYLNEKDKLRDMLAFYWSYGTIDKTEMLRKQLNAVDNIVQKFKQKPKSINKSKLALDDKKVSLINKQKIYDEMEKKLKANKVVSFDIFDTLLVRPFAKPDDLFNYMQDDVIKISEKLTNFREIRLNVRKDVPLDKVKGEEVPLFERYKVIGEKYDLNEEQVNKLYNLELDYEFKLIRAREIGVHLFNLALKLKKKVIIISDTFFDKAFILKLLNKNGIKGYSEIYLSSEIGLLKATSNIYPYVIDKLNISASDILHIGDNHVVDIVNSKKHGINSLYLQSTMNVLDKNTLLGREIKNSDNVFNSIVKGLIANKICDNSLIVNNSYVNGSLDNFGYSIFGPILLGFTQWILKEAKNDQIDKLFFLARDGEIIYKASKIVGKFIDINSDMSYLYGSRRGLNVPALKNKDDLVRMLSVNFNPINLNKLMEQRFGVHIENTPLEVIQRCGLTSVNQVVNYKEHRENLIKFIHHISDDILLNAKKERENILKYYKNEGVYNTDKRNAIVDIGHNGTMQKSIMDLRKNSKINGYYFVTYEGISNIISDKIFGKGCWFDAVSPKDKEHPYVKNILMFEMLFLNESGSFVKMDEKNGSFTPIKLSTIGEEKRINAIKEIHKGALNFIEDFMTIYNKNFYDLNIVMDEIVNPYLNFLKSPCYTDVKIFEGVNFENYYSGRNHRSLLESMNNQSPIWPEGAELYEMYKVDDDKSSSLIRNPITSFILKTVSDKGLISDKKIQKLNRDPKSFFEDSSLISIRFVGKKLSKWL</sequence>
<dbReference type="RefSeq" id="WP_166221304.1">
    <property type="nucleotide sequence ID" value="NZ_CP049801.1"/>
</dbReference>
<proteinExistence type="predicted"/>
<reference evidence="1 2" key="1">
    <citation type="submission" date="2020-03" db="EMBL/GenBank/DDBJ databases">
        <authorList>
            <person name="Zhu W."/>
        </authorList>
    </citation>
    <scope>NUCLEOTIDE SEQUENCE [LARGE SCALE GENOMIC DNA]</scope>
    <source>
        <strain evidence="1 2">323-1</strain>
    </source>
</reference>
<name>A0A6G8RRK0_9GAMM</name>
<dbReference type="EMBL" id="CP049801">
    <property type="protein sequence ID" value="QIO04562.1"/>
    <property type="molecule type" value="Genomic_DNA"/>
</dbReference>
<dbReference type="Gene3D" id="3.40.50.1000">
    <property type="entry name" value="HAD superfamily/HAD-like"/>
    <property type="match status" value="1"/>
</dbReference>
<dbReference type="AlphaFoldDB" id="A0A6G8RRK0"/>
<protein>
    <submittedName>
        <fullName evidence="1">HAD-IA family hydrolase</fullName>
    </submittedName>
</protein>
<gene>
    <name evidence="1" type="ORF">G8E00_00600</name>
</gene>
<organism evidence="1 2">
    <name type="scientific">Acinetobacter shaoyimingii</name>
    <dbReference type="NCBI Taxonomy" id="2715164"/>
    <lineage>
        <taxon>Bacteria</taxon>
        <taxon>Pseudomonadati</taxon>
        <taxon>Pseudomonadota</taxon>
        <taxon>Gammaproteobacteria</taxon>
        <taxon>Moraxellales</taxon>
        <taxon>Moraxellaceae</taxon>
        <taxon>Acinetobacter</taxon>
    </lineage>
</organism>
<dbReference type="InterPro" id="IPR036412">
    <property type="entry name" value="HAD-like_sf"/>
</dbReference>
<accession>A0A6G8RRK0</accession>
<dbReference type="SUPFAM" id="SSF56784">
    <property type="entry name" value="HAD-like"/>
    <property type="match status" value="1"/>
</dbReference>